<dbReference type="PANTHER" id="PTHR47506:SF7">
    <property type="entry name" value="TRANSCRIPTIONAL REGULATORY PROTEIN"/>
    <property type="match status" value="1"/>
</dbReference>
<feature type="region of interest" description="Disordered" evidence="5">
    <location>
        <begin position="1"/>
        <end position="127"/>
    </location>
</feature>
<dbReference type="Pfam" id="PF00440">
    <property type="entry name" value="TetR_N"/>
    <property type="match status" value="1"/>
</dbReference>
<dbReference type="InterPro" id="IPR036271">
    <property type="entry name" value="Tet_transcr_reg_TetR-rel_C_sf"/>
</dbReference>
<feature type="compositionally biased region" description="Basic and acidic residues" evidence="5">
    <location>
        <begin position="43"/>
        <end position="66"/>
    </location>
</feature>
<dbReference type="InterPro" id="IPR001647">
    <property type="entry name" value="HTH_TetR"/>
</dbReference>
<dbReference type="PANTHER" id="PTHR47506">
    <property type="entry name" value="TRANSCRIPTIONAL REGULATORY PROTEIN"/>
    <property type="match status" value="1"/>
</dbReference>
<proteinExistence type="predicted"/>
<evidence type="ECO:0000256" key="3">
    <source>
        <dbReference type="ARBA" id="ARBA00023163"/>
    </source>
</evidence>
<evidence type="ECO:0000256" key="1">
    <source>
        <dbReference type="ARBA" id="ARBA00023015"/>
    </source>
</evidence>
<organism evidence="7 8">
    <name type="scientific">Paractinoplanes deccanensis</name>
    <dbReference type="NCBI Taxonomy" id="113561"/>
    <lineage>
        <taxon>Bacteria</taxon>
        <taxon>Bacillati</taxon>
        <taxon>Actinomycetota</taxon>
        <taxon>Actinomycetes</taxon>
        <taxon>Micromonosporales</taxon>
        <taxon>Micromonosporaceae</taxon>
        <taxon>Paractinoplanes</taxon>
    </lineage>
</organism>
<protein>
    <recommendedName>
        <fullName evidence="6">HTH tetR-type domain-containing protein</fullName>
    </recommendedName>
</protein>
<dbReference type="InterPro" id="IPR009057">
    <property type="entry name" value="Homeodomain-like_sf"/>
</dbReference>
<keyword evidence="2 4" id="KW-0238">DNA-binding</keyword>
<keyword evidence="1" id="KW-0805">Transcription regulation</keyword>
<dbReference type="SUPFAM" id="SSF48498">
    <property type="entry name" value="Tetracyclin repressor-like, C-terminal domain"/>
    <property type="match status" value="1"/>
</dbReference>
<dbReference type="PRINTS" id="PR00455">
    <property type="entry name" value="HTHTETR"/>
</dbReference>
<evidence type="ECO:0000256" key="4">
    <source>
        <dbReference type="PROSITE-ProRule" id="PRU00335"/>
    </source>
</evidence>
<dbReference type="Proteomes" id="UP000609879">
    <property type="component" value="Unassembled WGS sequence"/>
</dbReference>
<keyword evidence="8" id="KW-1185">Reference proteome</keyword>
<dbReference type="PROSITE" id="PS50977">
    <property type="entry name" value="HTH_TETR_2"/>
    <property type="match status" value="1"/>
</dbReference>
<accession>A0ABQ3YEW5</accession>
<evidence type="ECO:0000313" key="8">
    <source>
        <dbReference type="Proteomes" id="UP000609879"/>
    </source>
</evidence>
<keyword evidence="3" id="KW-0804">Transcription</keyword>
<name>A0ABQ3YEW5_9ACTN</name>
<dbReference type="Gene3D" id="1.10.357.10">
    <property type="entry name" value="Tetracycline Repressor, domain 2"/>
    <property type="match status" value="1"/>
</dbReference>
<sequence>MEAPPRSCQDRTFFLSNSRRAPLRAQDRTLCRSNGPASAAVARKTERSVARTAGERRFARKTERSAARTARRAPLSRARPNALPLERPDEQTASSPNEEANDPVSETERSVHYDGGMARPPATHSEARDRLLGKASEVFYTQGIHAIGVDRLIAEAGITRATFYRHFPSKEDLVLAYLREADQTIRRHVRAAAVGEPADAVRAVAASIAEDIRSKGFRGCAFLNAAAEYPNPGDPVNQAVIAHRQWFLETITGLMAGIDADKAEAAAQHFVMLRDGAMASGCLFAPDMVAETFLRGVDGLVRLM</sequence>
<feature type="compositionally biased region" description="Low complexity" evidence="5">
    <location>
        <begin position="72"/>
        <end position="83"/>
    </location>
</feature>
<gene>
    <name evidence="7" type="ORF">Ade02nite_69710</name>
</gene>
<dbReference type="SUPFAM" id="SSF46689">
    <property type="entry name" value="Homeodomain-like"/>
    <property type="match status" value="1"/>
</dbReference>
<comment type="caution">
    <text evidence="7">The sequence shown here is derived from an EMBL/GenBank/DDBJ whole genome shotgun (WGS) entry which is preliminary data.</text>
</comment>
<evidence type="ECO:0000313" key="7">
    <source>
        <dbReference type="EMBL" id="GID78330.1"/>
    </source>
</evidence>
<evidence type="ECO:0000259" key="6">
    <source>
        <dbReference type="PROSITE" id="PS50977"/>
    </source>
</evidence>
<dbReference type="EMBL" id="BOMI01000145">
    <property type="protein sequence ID" value="GID78330.1"/>
    <property type="molecule type" value="Genomic_DNA"/>
</dbReference>
<feature type="DNA-binding region" description="H-T-H motif" evidence="4">
    <location>
        <begin position="148"/>
        <end position="167"/>
    </location>
</feature>
<feature type="domain" description="HTH tetR-type" evidence="6">
    <location>
        <begin position="125"/>
        <end position="185"/>
    </location>
</feature>
<evidence type="ECO:0000256" key="2">
    <source>
        <dbReference type="ARBA" id="ARBA00023125"/>
    </source>
</evidence>
<evidence type="ECO:0000256" key="5">
    <source>
        <dbReference type="SAM" id="MobiDB-lite"/>
    </source>
</evidence>
<reference evidence="7 8" key="1">
    <citation type="submission" date="2021-01" db="EMBL/GenBank/DDBJ databases">
        <title>Whole genome shotgun sequence of Actinoplanes deccanensis NBRC 13994.</title>
        <authorList>
            <person name="Komaki H."/>
            <person name="Tamura T."/>
        </authorList>
    </citation>
    <scope>NUCLEOTIDE SEQUENCE [LARGE SCALE GENOMIC DNA]</scope>
    <source>
        <strain evidence="7 8">NBRC 13994</strain>
    </source>
</reference>